<keyword evidence="3" id="KW-0028">Amino-acid biosynthesis</keyword>
<dbReference type="PANTHER" id="PTHR43285">
    <property type="entry name" value="ANTHRANILATE PHOSPHORIBOSYLTRANSFERASE"/>
    <property type="match status" value="1"/>
</dbReference>
<dbReference type="InterPro" id="IPR000312">
    <property type="entry name" value="Glycosyl_Trfase_fam3"/>
</dbReference>
<comment type="caution">
    <text evidence="5">The sequence shown here is derived from an EMBL/GenBank/DDBJ whole genome shotgun (WGS) entry which is preliminary data.</text>
</comment>
<sequence>VREYEVHPEDFDLPMASSRNLRVEDAAESREVVLGVLDNKPGPARDIVVFNAGVALYTANLVGSIEEGVGRAREILASGAARAKLDEFVRYTRRFGGA</sequence>
<dbReference type="Pfam" id="PF00591">
    <property type="entry name" value="Glycos_transf_3"/>
    <property type="match status" value="1"/>
</dbReference>
<dbReference type="EC" id="2.4.2.18" evidence="5"/>
<feature type="non-terminal residue" evidence="5">
    <location>
        <position position="1"/>
    </location>
</feature>
<dbReference type="AlphaFoldDB" id="A0A7X7LZM0"/>
<keyword evidence="1 5" id="KW-0328">Glycosyltransferase</keyword>
<dbReference type="GO" id="GO:0005829">
    <property type="term" value="C:cytosol"/>
    <property type="evidence" value="ECO:0007669"/>
    <property type="project" value="TreeGrafter"/>
</dbReference>
<dbReference type="InterPro" id="IPR035902">
    <property type="entry name" value="Nuc_phospho_transferase"/>
</dbReference>
<dbReference type="Proteomes" id="UP000536534">
    <property type="component" value="Unassembled WGS sequence"/>
</dbReference>
<keyword evidence="2 5" id="KW-0808">Transferase</keyword>
<evidence type="ECO:0000313" key="5">
    <source>
        <dbReference type="EMBL" id="NLF55851.1"/>
    </source>
</evidence>
<evidence type="ECO:0000256" key="3">
    <source>
        <dbReference type="ARBA" id="ARBA00022822"/>
    </source>
</evidence>
<protein>
    <submittedName>
        <fullName evidence="5">Anthranilate phosphoribosyltransferase</fullName>
        <ecNumber evidence="5">2.4.2.18</ecNumber>
    </submittedName>
</protein>
<reference evidence="5 6" key="1">
    <citation type="journal article" date="2020" name="Biotechnol. Biofuels">
        <title>New insights from the biogas microbiome by comprehensive genome-resolved metagenomics of nearly 1600 species originating from multiple anaerobic digesters.</title>
        <authorList>
            <person name="Campanaro S."/>
            <person name="Treu L."/>
            <person name="Rodriguez-R L.M."/>
            <person name="Kovalovszki A."/>
            <person name="Ziels R.M."/>
            <person name="Maus I."/>
            <person name="Zhu X."/>
            <person name="Kougias P.G."/>
            <person name="Basile A."/>
            <person name="Luo G."/>
            <person name="Schluter A."/>
            <person name="Konstantinidis K.T."/>
            <person name="Angelidaki I."/>
        </authorList>
    </citation>
    <scope>NUCLEOTIDE SEQUENCE [LARGE SCALE GENOMIC DNA]</scope>
    <source>
        <strain evidence="5">AS06rmzACSIP_256</strain>
    </source>
</reference>
<dbReference type="GO" id="GO:0000162">
    <property type="term" value="P:L-tryptophan biosynthetic process"/>
    <property type="evidence" value="ECO:0007669"/>
    <property type="project" value="UniProtKB-KW"/>
</dbReference>
<keyword evidence="3" id="KW-0057">Aromatic amino acid biosynthesis</keyword>
<evidence type="ECO:0000256" key="1">
    <source>
        <dbReference type="ARBA" id="ARBA00022676"/>
    </source>
</evidence>
<evidence type="ECO:0000313" key="6">
    <source>
        <dbReference type="Proteomes" id="UP000536534"/>
    </source>
</evidence>
<dbReference type="SUPFAM" id="SSF52418">
    <property type="entry name" value="Nucleoside phosphorylase/phosphoribosyltransferase catalytic domain"/>
    <property type="match status" value="1"/>
</dbReference>
<dbReference type="EMBL" id="JAAYYV010000462">
    <property type="protein sequence ID" value="NLF55851.1"/>
    <property type="molecule type" value="Genomic_DNA"/>
</dbReference>
<dbReference type="GO" id="GO:0004048">
    <property type="term" value="F:anthranilate phosphoribosyltransferase activity"/>
    <property type="evidence" value="ECO:0007669"/>
    <property type="project" value="UniProtKB-EC"/>
</dbReference>
<organism evidence="5 6">
    <name type="scientific">Thauera phenolivorans</name>
    <dbReference type="NCBI Taxonomy" id="1792543"/>
    <lineage>
        <taxon>Bacteria</taxon>
        <taxon>Pseudomonadati</taxon>
        <taxon>Pseudomonadota</taxon>
        <taxon>Betaproteobacteria</taxon>
        <taxon>Rhodocyclales</taxon>
        <taxon>Zoogloeaceae</taxon>
        <taxon>Thauera</taxon>
    </lineage>
</organism>
<dbReference type="InterPro" id="IPR005940">
    <property type="entry name" value="Anthranilate_Pribosyl_Tfrase"/>
</dbReference>
<feature type="domain" description="Glycosyl transferase family 3" evidence="4">
    <location>
        <begin position="2"/>
        <end position="81"/>
    </location>
</feature>
<keyword evidence="3" id="KW-0822">Tryptophan biosynthesis</keyword>
<proteinExistence type="predicted"/>
<evidence type="ECO:0000259" key="4">
    <source>
        <dbReference type="Pfam" id="PF00591"/>
    </source>
</evidence>
<name>A0A7X7LZM0_9RHOO</name>
<accession>A0A7X7LZM0</accession>
<dbReference type="PANTHER" id="PTHR43285:SF2">
    <property type="entry name" value="ANTHRANILATE PHOSPHORIBOSYLTRANSFERASE"/>
    <property type="match status" value="1"/>
</dbReference>
<dbReference type="Gene3D" id="3.40.1030.10">
    <property type="entry name" value="Nucleoside phosphorylase/phosphoribosyltransferase catalytic domain"/>
    <property type="match status" value="1"/>
</dbReference>
<gene>
    <name evidence="5" type="primary">trpD</name>
    <name evidence="5" type="ORF">GX576_15900</name>
</gene>
<evidence type="ECO:0000256" key="2">
    <source>
        <dbReference type="ARBA" id="ARBA00022679"/>
    </source>
</evidence>